<dbReference type="EMBL" id="QRDW01000012">
    <property type="protein sequence ID" value="RED45047.1"/>
    <property type="molecule type" value="Genomic_DNA"/>
</dbReference>
<comment type="caution">
    <text evidence="1">The sequence shown here is derived from an EMBL/GenBank/DDBJ whole genome shotgun (WGS) entry which is preliminary data.</text>
</comment>
<organism evidence="1 2">
    <name type="scientific">Aestuariispira insulae</name>
    <dbReference type="NCBI Taxonomy" id="1461337"/>
    <lineage>
        <taxon>Bacteria</taxon>
        <taxon>Pseudomonadati</taxon>
        <taxon>Pseudomonadota</taxon>
        <taxon>Alphaproteobacteria</taxon>
        <taxon>Rhodospirillales</taxon>
        <taxon>Kiloniellaceae</taxon>
        <taxon>Aestuariispira</taxon>
    </lineage>
</organism>
<dbReference type="AlphaFoldDB" id="A0A3D9H6A4"/>
<accession>A0A3D9H6A4</accession>
<proteinExistence type="predicted"/>
<dbReference type="Proteomes" id="UP000256845">
    <property type="component" value="Unassembled WGS sequence"/>
</dbReference>
<sequence length="115" mass="12968">MELFGEKFDPADIPGLNDLPVQHRISPGDPRAYGKKASETAVYEYGLLLIHSNSIRGLAQHCQTIFRSYDRQKVESVNIHVTYDGDPQGNWEFDRDEIYLLAEIGASLSVTCDRP</sequence>
<keyword evidence="2" id="KW-1185">Reference proteome</keyword>
<reference evidence="1 2" key="1">
    <citation type="submission" date="2018-07" db="EMBL/GenBank/DDBJ databases">
        <title>Genomic Encyclopedia of Type Strains, Phase III (KMG-III): the genomes of soil and plant-associated and newly described type strains.</title>
        <authorList>
            <person name="Whitman W."/>
        </authorList>
    </citation>
    <scope>NUCLEOTIDE SEQUENCE [LARGE SCALE GENOMIC DNA]</scope>
    <source>
        <strain evidence="1 2">CECT 8488</strain>
    </source>
</reference>
<name>A0A3D9H6A4_9PROT</name>
<protein>
    <submittedName>
        <fullName evidence="1">Uncharacterized protein</fullName>
    </submittedName>
</protein>
<evidence type="ECO:0000313" key="1">
    <source>
        <dbReference type="EMBL" id="RED45047.1"/>
    </source>
</evidence>
<evidence type="ECO:0000313" key="2">
    <source>
        <dbReference type="Proteomes" id="UP000256845"/>
    </source>
</evidence>
<gene>
    <name evidence="1" type="ORF">DFP90_11240</name>
</gene>